<evidence type="ECO:0000313" key="2">
    <source>
        <dbReference type="Proteomes" id="UP001525890"/>
    </source>
</evidence>
<accession>A0ABT2MK28</accession>
<comment type="caution">
    <text evidence="1">The sequence shown here is derived from an EMBL/GenBank/DDBJ whole genome shotgun (WGS) entry which is preliminary data.</text>
</comment>
<protein>
    <submittedName>
        <fullName evidence="1">Uncharacterized protein</fullName>
    </submittedName>
</protein>
<proteinExistence type="predicted"/>
<dbReference type="EMBL" id="JAMXFF010000002">
    <property type="protein sequence ID" value="MCT7965104.1"/>
    <property type="molecule type" value="Genomic_DNA"/>
</dbReference>
<evidence type="ECO:0000313" key="1">
    <source>
        <dbReference type="EMBL" id="MCT7965104.1"/>
    </source>
</evidence>
<sequence>MTVTYYDLDIKVFSKLNEQNSSIKTWYPKASGIADYVASWGMHRFWAMSRSPLAPGGGITTELEELSYFAWDVARRVLCEIVDSNLELDANSSTTDFHATFDGLDMNQQLMLTELLIEISEAIQFWSVRMKQVHDLNQKSPKPKVV</sequence>
<dbReference type="RefSeq" id="WP_368004824.1">
    <property type="nucleotide sequence ID" value="NZ_JAMXFF010000002.1"/>
</dbReference>
<organism evidence="1 2">
    <name type="scientific">Laspinema palackyanum D2a</name>
    <dbReference type="NCBI Taxonomy" id="2953684"/>
    <lineage>
        <taxon>Bacteria</taxon>
        <taxon>Bacillati</taxon>
        <taxon>Cyanobacteriota</taxon>
        <taxon>Cyanophyceae</taxon>
        <taxon>Oscillatoriophycideae</taxon>
        <taxon>Oscillatoriales</taxon>
        <taxon>Laspinemataceae</taxon>
        <taxon>Laspinema</taxon>
        <taxon>Laspinema palackyanum</taxon>
    </lineage>
</organism>
<reference evidence="1 2" key="1">
    <citation type="journal article" date="2022" name="Front. Microbiol.">
        <title>High genomic differentiation and limited gene flow indicate recent cryptic speciation within the genus Laspinema (cyanobacteria).</title>
        <authorList>
            <person name="Stanojkovic A."/>
            <person name="Skoupy S."/>
            <person name="Skaloud P."/>
            <person name="Dvorak P."/>
        </authorList>
    </citation>
    <scope>NUCLEOTIDE SEQUENCE [LARGE SCALE GENOMIC DNA]</scope>
    <source>
        <strain evidence="1 2">D2a</strain>
    </source>
</reference>
<name>A0ABT2MK28_9CYAN</name>
<dbReference type="Proteomes" id="UP001525890">
    <property type="component" value="Unassembled WGS sequence"/>
</dbReference>
<keyword evidence="2" id="KW-1185">Reference proteome</keyword>
<gene>
    <name evidence="1" type="ORF">NG799_01995</name>
</gene>